<evidence type="ECO:0000259" key="6">
    <source>
        <dbReference type="PROSITE" id="PS50072"/>
    </source>
</evidence>
<feature type="domain" description="PPIase cyclophilin-type" evidence="6">
    <location>
        <begin position="144"/>
        <end position="233"/>
    </location>
</feature>
<keyword evidence="5" id="KW-0697">Rotamase</keyword>
<proteinExistence type="inferred from homology"/>
<keyword evidence="3" id="KW-0539">Nucleus</keyword>
<gene>
    <name evidence="7" type="ORF">WN48_08345</name>
</gene>
<evidence type="ECO:0000313" key="8">
    <source>
        <dbReference type="Proteomes" id="UP000250275"/>
    </source>
</evidence>
<dbReference type="InterPro" id="IPR044666">
    <property type="entry name" value="Cyclophilin_A-like"/>
</dbReference>
<dbReference type="OrthoDB" id="442970at2759"/>
<dbReference type="Pfam" id="PF00160">
    <property type="entry name" value="Pro_isomerase"/>
    <property type="match status" value="1"/>
</dbReference>
<comment type="subunit">
    <text evidence="4">Part of the activated spliceosome B/catalytic step 1 spliceosome, one of the forms of the spliceosome which has a well-formed active site but still cannot catalyze the branching reaction and is composed at least of 52 proteins, the U2, U5 and U6 snRNAs and the pre-mRNA. Recruited during early steps of activated spliceosome B maturation, it is probably one of the first proteins released from this complex as he matures to the spliceosome C complex. Component of the minor spliceosome, which splices U12-type introns.</text>
</comment>
<dbReference type="Proteomes" id="UP000250275">
    <property type="component" value="Unassembled WGS sequence"/>
</dbReference>
<comment type="subcellular location">
    <subcellularLocation>
        <location evidence="1">Nucleus</location>
    </subcellularLocation>
</comment>
<dbReference type="EMBL" id="KQ810339">
    <property type="protein sequence ID" value="OAD46941.1"/>
    <property type="molecule type" value="Genomic_DNA"/>
</dbReference>
<dbReference type="PRINTS" id="PR00153">
    <property type="entry name" value="CSAPPISMRASE"/>
</dbReference>
<organism evidence="7 8">
    <name type="scientific">Eufriesea mexicana</name>
    <dbReference type="NCBI Taxonomy" id="516756"/>
    <lineage>
        <taxon>Eukaryota</taxon>
        <taxon>Metazoa</taxon>
        <taxon>Ecdysozoa</taxon>
        <taxon>Arthropoda</taxon>
        <taxon>Hexapoda</taxon>
        <taxon>Insecta</taxon>
        <taxon>Pterygota</taxon>
        <taxon>Neoptera</taxon>
        <taxon>Endopterygota</taxon>
        <taxon>Hymenoptera</taxon>
        <taxon>Apocrita</taxon>
        <taxon>Aculeata</taxon>
        <taxon>Apoidea</taxon>
        <taxon>Anthophila</taxon>
        <taxon>Apidae</taxon>
        <taxon>Eufriesea</taxon>
    </lineage>
</organism>
<dbReference type="SUPFAM" id="SSF50891">
    <property type="entry name" value="Cyclophilin-like"/>
    <property type="match status" value="1"/>
</dbReference>
<dbReference type="GO" id="GO:0003755">
    <property type="term" value="F:peptidyl-prolyl cis-trans isomerase activity"/>
    <property type="evidence" value="ECO:0007669"/>
    <property type="project" value="UniProtKB-UniRule"/>
</dbReference>
<evidence type="ECO:0000256" key="4">
    <source>
        <dbReference type="ARBA" id="ARBA00046368"/>
    </source>
</evidence>
<evidence type="ECO:0000256" key="2">
    <source>
        <dbReference type="ARBA" id="ARBA00007365"/>
    </source>
</evidence>
<accession>A0A310S3W3</accession>
<keyword evidence="5 7" id="KW-0413">Isomerase</keyword>
<dbReference type="InterPro" id="IPR002130">
    <property type="entry name" value="Cyclophilin-type_PPIase_dom"/>
</dbReference>
<evidence type="ECO:0000256" key="1">
    <source>
        <dbReference type="ARBA" id="ARBA00004123"/>
    </source>
</evidence>
<keyword evidence="8" id="KW-1185">Reference proteome</keyword>
<protein>
    <recommendedName>
        <fullName evidence="5">Peptidyl-prolyl cis-trans isomerase</fullName>
        <shortName evidence="5">PPIase</shortName>
        <ecNumber evidence="5">5.2.1.8</ecNumber>
    </recommendedName>
</protein>
<evidence type="ECO:0000256" key="3">
    <source>
        <dbReference type="ARBA" id="ARBA00023242"/>
    </source>
</evidence>
<dbReference type="Gene3D" id="2.40.100.10">
    <property type="entry name" value="Cyclophilin-like"/>
    <property type="match status" value="1"/>
</dbReference>
<dbReference type="GO" id="GO:0071013">
    <property type="term" value="C:catalytic step 2 spliceosome"/>
    <property type="evidence" value="ECO:0007669"/>
    <property type="project" value="TreeGrafter"/>
</dbReference>
<dbReference type="PROSITE" id="PS50072">
    <property type="entry name" value="CSA_PPIASE_2"/>
    <property type="match status" value="1"/>
</dbReference>
<name>A0A310S3W3_9HYME</name>
<comment type="function">
    <text evidence="5">PPIases accelerate the folding of proteins. It catalyzes the cis-trans isomerization of proline imidic peptide bonds in oligopeptides.</text>
</comment>
<dbReference type="InterPro" id="IPR029000">
    <property type="entry name" value="Cyclophilin-like_dom_sf"/>
</dbReference>
<comment type="catalytic activity">
    <reaction evidence="5">
        <text>[protein]-peptidylproline (omega=180) = [protein]-peptidylproline (omega=0)</text>
        <dbReference type="Rhea" id="RHEA:16237"/>
        <dbReference type="Rhea" id="RHEA-COMP:10747"/>
        <dbReference type="Rhea" id="RHEA-COMP:10748"/>
        <dbReference type="ChEBI" id="CHEBI:83833"/>
        <dbReference type="ChEBI" id="CHEBI:83834"/>
        <dbReference type="EC" id="5.2.1.8"/>
    </reaction>
</comment>
<sequence length="247" mass="28411">MENTVRLKGVRRGNTYYAESRNKTGAAHVSTEKNAWQGHVNIRINEEMENEYLNDGVVVHKERGEFPMKAVRRGNACSAESRKRKEAAYVSTEKNVWHRHGNMGIIEEMENEQVVQEKVIKYMETIPQVQEKVVKYMENHLRTNFLQELRSYGRGLIAVANAGKDDNTSQFLFTLSSTSELQNKHTIFGEVTGESVYNMLKLEEVLADENDRLLYPPRLLKSIILNNPFADIIPRIIVPENEEVKDS</sequence>
<evidence type="ECO:0000256" key="5">
    <source>
        <dbReference type="RuleBase" id="RU363019"/>
    </source>
</evidence>
<evidence type="ECO:0000313" key="7">
    <source>
        <dbReference type="EMBL" id="OAD46941.1"/>
    </source>
</evidence>
<comment type="similarity">
    <text evidence="2 5">Belongs to the cyclophilin-type PPIase family.</text>
</comment>
<dbReference type="AlphaFoldDB" id="A0A310S3W3"/>
<dbReference type="EC" id="5.2.1.8" evidence="5"/>
<dbReference type="PANTHER" id="PTHR45625:SF6">
    <property type="entry name" value="SPLICEOSOME-ASSOCIATED PROTEIN CWC27 HOMOLOG"/>
    <property type="match status" value="1"/>
</dbReference>
<reference evidence="7 8" key="1">
    <citation type="submission" date="2015-07" db="EMBL/GenBank/DDBJ databases">
        <title>The genome of Eufriesea mexicana.</title>
        <authorList>
            <person name="Pan H."/>
            <person name="Kapheim K."/>
        </authorList>
    </citation>
    <scope>NUCLEOTIDE SEQUENCE [LARGE SCALE GENOMIC DNA]</scope>
    <source>
        <strain evidence="7">0111107269</strain>
        <tissue evidence="7">Whole body</tissue>
    </source>
</reference>
<dbReference type="PANTHER" id="PTHR45625">
    <property type="entry name" value="PEPTIDYL-PROLYL CIS-TRANS ISOMERASE-RELATED"/>
    <property type="match status" value="1"/>
</dbReference>